<feature type="compositionally biased region" description="Polar residues" evidence="1">
    <location>
        <begin position="558"/>
        <end position="570"/>
    </location>
</feature>
<keyword evidence="3" id="KW-1185">Reference proteome</keyword>
<evidence type="ECO:0000313" key="3">
    <source>
        <dbReference type="Proteomes" id="UP000241690"/>
    </source>
</evidence>
<reference evidence="2 3" key="1">
    <citation type="submission" date="2016-07" db="EMBL/GenBank/DDBJ databases">
        <title>Multiple horizontal gene transfer events from other fungi enriched the ability of initially mycotrophic Trichoderma (Ascomycota) to feed on dead plant biomass.</title>
        <authorList>
            <consortium name="DOE Joint Genome Institute"/>
            <person name="Aerts A."/>
            <person name="Atanasova L."/>
            <person name="Chenthamara K."/>
            <person name="Zhang J."/>
            <person name="Grujic M."/>
            <person name="Henrissat B."/>
            <person name="Kuo A."/>
            <person name="Salamov A."/>
            <person name="Lipzen A."/>
            <person name="Labutti K."/>
            <person name="Barry K."/>
            <person name="Miao Y."/>
            <person name="Rahimi M.J."/>
            <person name="Shen Q."/>
            <person name="Grigoriev I.V."/>
            <person name="Kubicek C.P."/>
            <person name="Druzhinina I.S."/>
        </authorList>
    </citation>
    <scope>NUCLEOTIDE SEQUENCE [LARGE SCALE GENOMIC DNA]</scope>
    <source>
        <strain evidence="2 3">CBS 226.95</strain>
    </source>
</reference>
<feature type="compositionally biased region" description="Polar residues" evidence="1">
    <location>
        <begin position="471"/>
        <end position="480"/>
    </location>
</feature>
<protein>
    <submittedName>
        <fullName evidence="2">Uncharacterized protein</fullName>
    </submittedName>
</protein>
<accession>A0A2T4AA47</accession>
<feature type="compositionally biased region" description="Basic and acidic residues" evidence="1">
    <location>
        <begin position="453"/>
        <end position="462"/>
    </location>
</feature>
<evidence type="ECO:0000313" key="2">
    <source>
        <dbReference type="EMBL" id="PTB53947.1"/>
    </source>
</evidence>
<dbReference type="AlphaFoldDB" id="A0A2T4AA47"/>
<feature type="compositionally biased region" description="Basic and acidic residues" evidence="1">
    <location>
        <begin position="520"/>
        <end position="530"/>
    </location>
</feature>
<dbReference type="GeneID" id="36625997"/>
<dbReference type="STRING" id="983964.A0A2T4AA47"/>
<dbReference type="RefSeq" id="XP_024773624.1">
    <property type="nucleotide sequence ID" value="XM_024917428.1"/>
</dbReference>
<dbReference type="EMBL" id="KZ679681">
    <property type="protein sequence ID" value="PTB53947.1"/>
    <property type="molecule type" value="Genomic_DNA"/>
</dbReference>
<sequence length="570" mass="63022">MRFEDWDILLFPRDCKVPIKEFKVACHVIHDTEFTSPHGSFGLPTVCCFIPSLPSGTPFQVSIHSWSSPIVSQFTRCYSKFGDSANFEARVFVDGQLVASAPLDREGDWPHVVIHSFGVSKNGDLEPLRFPSFREELLRQNHWNPADDFGRIKIVISEGFPRDSLSMPIERVKNVVAFSFQHAPLEILEASCIAWPNPSMWRRVPIVASRAVQAYPSDDTDSHAHSPRRKYSRITATLPSSSTESFHSAMANRSIRLGHRKSGYQSGSSRSTSGSTSTGTLESINDSNAYFEWLNGMGTGANDMYRFGEEQLFPPTGQTGRKPANVDLQPYMPISNGMGPYLDQTLELQNFRHGVGRDQFEYLNPPAEISDIETSRYRDSQGLFLPRFAEDNVFSIDVSNSFAHSLLNQPTPAHLLASNLHATTPNSALGPHREDYLQAPGQSPSSISSASNSHEDRGEVRKGARRPYNARSISLQAESNCSREHRSARPDISQQISSVEDYLSALESGSVVVENAAAHSIEKGTKRPRDSASAPASAVKSDDNQKRPNPRAHLTALLSHSPTSTANKLP</sequence>
<evidence type="ECO:0000256" key="1">
    <source>
        <dbReference type="SAM" id="MobiDB-lite"/>
    </source>
</evidence>
<feature type="region of interest" description="Disordered" evidence="1">
    <location>
        <begin position="215"/>
        <end position="246"/>
    </location>
</feature>
<name>A0A2T4AA47_TRIHA</name>
<feature type="compositionally biased region" description="Polar residues" evidence="1">
    <location>
        <begin position="234"/>
        <end position="246"/>
    </location>
</feature>
<gene>
    <name evidence="2" type="ORF">M431DRAFT_495902</name>
</gene>
<feature type="region of interest" description="Disordered" evidence="1">
    <location>
        <begin position="519"/>
        <end position="570"/>
    </location>
</feature>
<organism evidence="2 3">
    <name type="scientific">Trichoderma harzianum CBS 226.95</name>
    <dbReference type="NCBI Taxonomy" id="983964"/>
    <lineage>
        <taxon>Eukaryota</taxon>
        <taxon>Fungi</taxon>
        <taxon>Dikarya</taxon>
        <taxon>Ascomycota</taxon>
        <taxon>Pezizomycotina</taxon>
        <taxon>Sordariomycetes</taxon>
        <taxon>Hypocreomycetidae</taxon>
        <taxon>Hypocreales</taxon>
        <taxon>Hypocreaceae</taxon>
        <taxon>Trichoderma</taxon>
    </lineage>
</organism>
<feature type="compositionally biased region" description="Low complexity" evidence="1">
    <location>
        <begin position="263"/>
        <end position="280"/>
    </location>
</feature>
<dbReference type="Proteomes" id="UP000241690">
    <property type="component" value="Unassembled WGS sequence"/>
</dbReference>
<proteinExistence type="predicted"/>
<feature type="region of interest" description="Disordered" evidence="1">
    <location>
        <begin position="424"/>
        <end position="495"/>
    </location>
</feature>
<feature type="region of interest" description="Disordered" evidence="1">
    <location>
        <begin position="259"/>
        <end position="281"/>
    </location>
</feature>
<feature type="compositionally biased region" description="Low complexity" evidence="1">
    <location>
        <begin position="443"/>
        <end position="452"/>
    </location>
</feature>